<feature type="domain" description="Isochorismatase-like" evidence="2">
    <location>
        <begin position="22"/>
        <end position="93"/>
    </location>
</feature>
<dbReference type="InterPro" id="IPR050272">
    <property type="entry name" value="Isochorismatase-like_hydrls"/>
</dbReference>
<dbReference type="RefSeq" id="WP_317016262.1">
    <property type="nucleotide sequence ID" value="NZ_CP136511.1"/>
</dbReference>
<gene>
    <name evidence="3" type="ORF">RW095_02600</name>
</gene>
<proteinExistence type="predicted"/>
<sequence>MPIRAVASRHRRWEPCDYEGWDHPAPSQRLVMDGHHFALGQWGGDWHPDLMPKDGDVVVAKHWGSSGFANTDLDVRLKQNGITHVIIAGLLANSLADLDWNYCG</sequence>
<dbReference type="PANTHER" id="PTHR43540">
    <property type="entry name" value="PEROXYUREIDOACRYLATE/UREIDOACRYLATE AMIDOHYDROLASE-RELATED"/>
    <property type="match status" value="1"/>
</dbReference>
<reference evidence="3 4" key="1">
    <citation type="submission" date="2023-10" db="EMBL/GenBank/DDBJ databases">
        <title>Surface-active antibiotics is a multifunctional adaptation for post-fire microbes.</title>
        <authorList>
            <person name="Liu M.D."/>
            <person name="Du Y."/>
            <person name="Koupaei S.K."/>
            <person name="Kim N.R."/>
            <person name="Zhang W."/>
            <person name="Traxler M.F."/>
        </authorList>
    </citation>
    <scope>NUCLEOTIDE SEQUENCE [LARGE SCALE GENOMIC DNA]</scope>
    <source>
        <strain evidence="3 4">F3</strain>
    </source>
</reference>
<evidence type="ECO:0000313" key="4">
    <source>
        <dbReference type="Proteomes" id="UP001302652"/>
    </source>
</evidence>
<dbReference type="EMBL" id="CP136511">
    <property type="protein sequence ID" value="WOD14392.1"/>
    <property type="molecule type" value="Genomic_DNA"/>
</dbReference>
<dbReference type="SUPFAM" id="SSF52499">
    <property type="entry name" value="Isochorismatase-like hydrolases"/>
    <property type="match status" value="1"/>
</dbReference>
<keyword evidence="4" id="KW-1185">Reference proteome</keyword>
<evidence type="ECO:0000259" key="2">
    <source>
        <dbReference type="Pfam" id="PF00857"/>
    </source>
</evidence>
<evidence type="ECO:0000256" key="1">
    <source>
        <dbReference type="ARBA" id="ARBA00022801"/>
    </source>
</evidence>
<evidence type="ECO:0000313" key="3">
    <source>
        <dbReference type="EMBL" id="WOD14392.1"/>
    </source>
</evidence>
<dbReference type="InterPro" id="IPR000868">
    <property type="entry name" value="Isochorismatase-like_dom"/>
</dbReference>
<name>A0ABZ0EDV9_9BURK</name>
<protein>
    <submittedName>
        <fullName evidence="3">Isochorismatase family protein</fullName>
    </submittedName>
</protein>
<dbReference type="InterPro" id="IPR036380">
    <property type="entry name" value="Isochorismatase-like_sf"/>
</dbReference>
<accession>A0ABZ0EDV9</accession>
<dbReference type="Gene3D" id="3.40.50.850">
    <property type="entry name" value="Isochorismatase-like"/>
    <property type="match status" value="1"/>
</dbReference>
<dbReference type="Pfam" id="PF00857">
    <property type="entry name" value="Isochorismatase"/>
    <property type="match status" value="1"/>
</dbReference>
<dbReference type="PANTHER" id="PTHR43540:SF16">
    <property type="entry name" value="ISOCHORISMATASE-LIKE DOMAIN-CONTAINING PROTEIN"/>
    <property type="match status" value="1"/>
</dbReference>
<organism evidence="3 4">
    <name type="scientific">Paraburkholderia kirstenboschensis</name>
    <dbReference type="NCBI Taxonomy" id="1245436"/>
    <lineage>
        <taxon>Bacteria</taxon>
        <taxon>Pseudomonadati</taxon>
        <taxon>Pseudomonadota</taxon>
        <taxon>Betaproteobacteria</taxon>
        <taxon>Burkholderiales</taxon>
        <taxon>Burkholderiaceae</taxon>
        <taxon>Paraburkholderia</taxon>
    </lineage>
</organism>
<dbReference type="Proteomes" id="UP001302652">
    <property type="component" value="Chromosome 3"/>
</dbReference>
<keyword evidence="1" id="KW-0378">Hydrolase</keyword>